<accession>A0A183SR92</accession>
<keyword evidence="2" id="KW-1185">Reference proteome</keyword>
<reference evidence="1 2" key="2">
    <citation type="submission" date="2018-11" db="EMBL/GenBank/DDBJ databases">
        <authorList>
            <consortium name="Pathogen Informatics"/>
        </authorList>
    </citation>
    <scope>NUCLEOTIDE SEQUENCE [LARGE SCALE GENOMIC DNA]</scope>
    <source>
        <strain evidence="1 2">NST_G2</strain>
    </source>
</reference>
<dbReference type="Proteomes" id="UP000275846">
    <property type="component" value="Unassembled WGS sequence"/>
</dbReference>
<dbReference type="WBParaSite" id="SSLN_0000695301-mRNA-1">
    <property type="protein sequence ID" value="SSLN_0000695301-mRNA-1"/>
    <property type="gene ID" value="SSLN_0000695301"/>
</dbReference>
<sequence length="125" mass="14749">MHPRSRRRHLLDYVLDRRRDRQYVLVAKAIRDAECWMDHSLFSSKTRLRLQPLGRPQDFNKQLTQKREEMQAADDNATMETRLCQLRNVIQSTALAILGHARSQHQDYLDDNDAEISNLRATVFT</sequence>
<organism evidence="3">
    <name type="scientific">Schistocephalus solidus</name>
    <name type="common">Tapeworm</name>
    <dbReference type="NCBI Taxonomy" id="70667"/>
    <lineage>
        <taxon>Eukaryota</taxon>
        <taxon>Metazoa</taxon>
        <taxon>Spiralia</taxon>
        <taxon>Lophotrochozoa</taxon>
        <taxon>Platyhelminthes</taxon>
        <taxon>Cestoda</taxon>
        <taxon>Eucestoda</taxon>
        <taxon>Diphyllobothriidea</taxon>
        <taxon>Diphyllobothriidae</taxon>
        <taxon>Schistocephalus</taxon>
    </lineage>
</organism>
<proteinExistence type="predicted"/>
<gene>
    <name evidence="1" type="ORF">SSLN_LOCUS6740</name>
</gene>
<dbReference type="AlphaFoldDB" id="A0A183SR92"/>
<evidence type="ECO:0000313" key="2">
    <source>
        <dbReference type="Proteomes" id="UP000275846"/>
    </source>
</evidence>
<protein>
    <submittedName>
        <fullName evidence="1 3">Uncharacterized protein</fullName>
    </submittedName>
</protein>
<dbReference type="EMBL" id="UYSU01033831">
    <property type="protein sequence ID" value="VDL93125.1"/>
    <property type="molecule type" value="Genomic_DNA"/>
</dbReference>
<evidence type="ECO:0000313" key="1">
    <source>
        <dbReference type="EMBL" id="VDL93125.1"/>
    </source>
</evidence>
<name>A0A183SR92_SCHSO</name>
<reference evidence="3" key="1">
    <citation type="submission" date="2016-06" db="UniProtKB">
        <authorList>
            <consortium name="WormBaseParasite"/>
        </authorList>
    </citation>
    <scope>IDENTIFICATION</scope>
</reference>
<evidence type="ECO:0000313" key="3">
    <source>
        <dbReference type="WBParaSite" id="SSLN_0000695301-mRNA-1"/>
    </source>
</evidence>